<name>A0ABQ9EYY4_TEGGR</name>
<keyword evidence="1" id="KW-1133">Transmembrane helix</keyword>
<organism evidence="2 3">
    <name type="scientific">Tegillarca granosa</name>
    <name type="common">Malaysian cockle</name>
    <name type="synonym">Anadara granosa</name>
    <dbReference type="NCBI Taxonomy" id="220873"/>
    <lineage>
        <taxon>Eukaryota</taxon>
        <taxon>Metazoa</taxon>
        <taxon>Spiralia</taxon>
        <taxon>Lophotrochozoa</taxon>
        <taxon>Mollusca</taxon>
        <taxon>Bivalvia</taxon>
        <taxon>Autobranchia</taxon>
        <taxon>Pteriomorphia</taxon>
        <taxon>Arcoida</taxon>
        <taxon>Arcoidea</taxon>
        <taxon>Arcidae</taxon>
        <taxon>Tegillarca</taxon>
    </lineage>
</organism>
<dbReference type="EMBL" id="JARBDR010000657">
    <property type="protein sequence ID" value="KAJ8309146.1"/>
    <property type="molecule type" value="Genomic_DNA"/>
</dbReference>
<protein>
    <recommendedName>
        <fullName evidence="4">ATP synthase F0 subunit 8</fullName>
    </recommendedName>
</protein>
<evidence type="ECO:0000313" key="2">
    <source>
        <dbReference type="EMBL" id="KAJ8309146.1"/>
    </source>
</evidence>
<keyword evidence="3" id="KW-1185">Reference proteome</keyword>
<reference evidence="2 3" key="1">
    <citation type="submission" date="2022-12" db="EMBL/GenBank/DDBJ databases">
        <title>Chromosome-level genome of Tegillarca granosa.</title>
        <authorList>
            <person name="Kim J."/>
        </authorList>
    </citation>
    <scope>NUCLEOTIDE SEQUENCE [LARGE SCALE GENOMIC DNA]</scope>
    <source>
        <strain evidence="2">Teg-2019</strain>
        <tissue evidence="2">Adductor muscle</tissue>
    </source>
</reference>
<evidence type="ECO:0000313" key="3">
    <source>
        <dbReference type="Proteomes" id="UP001217089"/>
    </source>
</evidence>
<evidence type="ECO:0008006" key="4">
    <source>
        <dbReference type="Google" id="ProtNLM"/>
    </source>
</evidence>
<keyword evidence="1" id="KW-0812">Transmembrane</keyword>
<gene>
    <name evidence="2" type="ORF">KUTeg_014020</name>
</gene>
<proteinExistence type="predicted"/>
<keyword evidence="1" id="KW-0472">Membrane</keyword>
<accession>A0ABQ9EYY4</accession>
<comment type="caution">
    <text evidence="2">The sequence shown here is derived from an EMBL/GenBank/DDBJ whole genome shotgun (WGS) entry which is preliminary data.</text>
</comment>
<feature type="transmembrane region" description="Helical" evidence="1">
    <location>
        <begin position="12"/>
        <end position="30"/>
    </location>
</feature>
<sequence length="65" mass="7317">MGFNLPTEAIAFLGAVGAFLFLLVIFFLYLNKLLCFSECGGFPCMDKPPKKELKSSKLVYMYNIL</sequence>
<evidence type="ECO:0000256" key="1">
    <source>
        <dbReference type="SAM" id="Phobius"/>
    </source>
</evidence>
<dbReference type="Proteomes" id="UP001217089">
    <property type="component" value="Unassembled WGS sequence"/>
</dbReference>